<dbReference type="EMBL" id="PTJO01000006">
    <property type="protein sequence ID" value="RNE48241.1"/>
    <property type="molecule type" value="Genomic_DNA"/>
</dbReference>
<evidence type="ECO:0000259" key="3">
    <source>
        <dbReference type="PROSITE" id="PS51176"/>
    </source>
</evidence>
<dbReference type="PANTHER" id="PTHR21363">
    <property type="entry name" value="PREPHENATE DEHYDROGENASE"/>
    <property type="match status" value="1"/>
</dbReference>
<evidence type="ECO:0000313" key="4">
    <source>
        <dbReference type="EMBL" id="RNE48241.1"/>
    </source>
</evidence>
<dbReference type="OrthoDB" id="9802008at2"/>
<comment type="caution">
    <text evidence="4">The sequence shown here is derived from an EMBL/GenBank/DDBJ whole genome shotgun (WGS) entry which is preliminary data.</text>
</comment>
<dbReference type="GO" id="GO:0008977">
    <property type="term" value="F:prephenate dehydrogenase (NAD+) activity"/>
    <property type="evidence" value="ECO:0007669"/>
    <property type="project" value="InterPro"/>
</dbReference>
<dbReference type="GO" id="GO:0006571">
    <property type="term" value="P:tyrosine biosynthetic process"/>
    <property type="evidence" value="ECO:0007669"/>
    <property type="project" value="InterPro"/>
</dbReference>
<protein>
    <submittedName>
        <fullName evidence="4">Prephenate dehydrogenase</fullName>
    </submittedName>
</protein>
<dbReference type="PANTHER" id="PTHR21363:SF0">
    <property type="entry name" value="PREPHENATE DEHYDROGENASE [NADP(+)]"/>
    <property type="match status" value="1"/>
</dbReference>
<organism evidence="4 5">
    <name type="scientific">Corynebacterium alimapuense</name>
    <dbReference type="NCBI Taxonomy" id="1576874"/>
    <lineage>
        <taxon>Bacteria</taxon>
        <taxon>Bacillati</taxon>
        <taxon>Actinomycetota</taxon>
        <taxon>Actinomycetes</taxon>
        <taxon>Mycobacteriales</taxon>
        <taxon>Corynebacteriaceae</taxon>
        <taxon>Corynebacterium</taxon>
    </lineage>
</organism>
<dbReference type="Gene3D" id="3.40.50.720">
    <property type="entry name" value="NAD(P)-binding Rossmann-like Domain"/>
    <property type="match status" value="1"/>
</dbReference>
<dbReference type="PROSITE" id="PS51176">
    <property type="entry name" value="PDH_ADH"/>
    <property type="match status" value="1"/>
</dbReference>
<dbReference type="AlphaFoldDB" id="A0A3M8K4W5"/>
<dbReference type="NCBIfam" id="NF005108">
    <property type="entry name" value="PRK06545.1-6"/>
    <property type="match status" value="1"/>
</dbReference>
<proteinExistence type="inferred from homology"/>
<dbReference type="Proteomes" id="UP000266975">
    <property type="component" value="Unassembled WGS sequence"/>
</dbReference>
<comment type="similarity">
    <text evidence="1">Belongs to the prephenate/arogenate dehydrogenase family.</text>
</comment>
<gene>
    <name evidence="4" type="ORF">C5L39_10315</name>
</gene>
<dbReference type="InterPro" id="IPR003099">
    <property type="entry name" value="Prephen_DH"/>
</dbReference>
<keyword evidence="2" id="KW-0560">Oxidoreductase</keyword>
<dbReference type="Gene3D" id="1.10.3660.10">
    <property type="entry name" value="6-phosphogluconate dehydrogenase C-terminal like domain"/>
    <property type="match status" value="1"/>
</dbReference>
<dbReference type="SUPFAM" id="SSF51735">
    <property type="entry name" value="NAD(P)-binding Rossmann-fold domains"/>
    <property type="match status" value="1"/>
</dbReference>
<dbReference type="Pfam" id="PF20463">
    <property type="entry name" value="PDH_C"/>
    <property type="match status" value="1"/>
</dbReference>
<name>A0A3M8K4W5_9CORY</name>
<dbReference type="SUPFAM" id="SSF48179">
    <property type="entry name" value="6-phosphogluconate dehydrogenase C-terminal domain-like"/>
    <property type="match status" value="1"/>
</dbReference>
<dbReference type="GO" id="GO:0004665">
    <property type="term" value="F:prephenate dehydrogenase (NADP+) activity"/>
    <property type="evidence" value="ECO:0007669"/>
    <property type="project" value="InterPro"/>
</dbReference>
<dbReference type="InterPro" id="IPR036291">
    <property type="entry name" value="NAD(P)-bd_dom_sf"/>
</dbReference>
<accession>A0A3M8K4W5</accession>
<evidence type="ECO:0000256" key="2">
    <source>
        <dbReference type="ARBA" id="ARBA00023002"/>
    </source>
</evidence>
<evidence type="ECO:0000256" key="1">
    <source>
        <dbReference type="ARBA" id="ARBA00007964"/>
    </source>
</evidence>
<dbReference type="RefSeq" id="WP_123048815.1">
    <property type="nucleotide sequence ID" value="NZ_PTJO01000006.1"/>
</dbReference>
<dbReference type="GO" id="GO:0070403">
    <property type="term" value="F:NAD+ binding"/>
    <property type="evidence" value="ECO:0007669"/>
    <property type="project" value="InterPro"/>
</dbReference>
<evidence type="ECO:0000313" key="5">
    <source>
        <dbReference type="Proteomes" id="UP000266975"/>
    </source>
</evidence>
<dbReference type="InterPro" id="IPR050812">
    <property type="entry name" value="Preph/Arog_dehydrog"/>
</dbReference>
<reference evidence="4 5" key="1">
    <citation type="submission" date="2018-02" db="EMBL/GenBank/DDBJ databases">
        <title>Corynebacterium alimpuense sp. nov., a marine obligate actinomycete isolated from sediments of Valparaiso bay, Chile.</title>
        <authorList>
            <person name="Claverias F."/>
            <person name="Gonzales-Siles L."/>
            <person name="Salva-Serra F."/>
            <person name="Inganaes E."/>
            <person name="Molin K."/>
            <person name="Cumsille A."/>
            <person name="Undabarrena A."/>
            <person name="Couve E."/>
            <person name="Moore E.R.B."/>
            <person name="Gomila M."/>
            <person name="Camara B."/>
        </authorList>
    </citation>
    <scope>NUCLEOTIDE SEQUENCE [LARGE SCALE GENOMIC DNA]</scope>
    <source>
        <strain evidence="4 5">CCUG 69366</strain>
    </source>
</reference>
<sequence length="335" mass="35595">MTSTDLNRPICVLGLGLIGGSLLRDLAGRNHPAYGYDRSTASVRAAGREGFDTSSDLTGILSRAEEEGALIVLATPMPAIAGLLDALGEHAPSCGFTDVVSVKTEISQLVHQRGMDNRYVGGHPMAGTANSGWTASHKGLFTRAAWVVTYDHAENADREWIELWSDVVRLVATVGAEAVPARVAHHDAAVARISHLVHVFAETLAVVGDNGGTLAQSLAASSFRDSTRVASTQPALVQAMCETNAPAVVSALDEAMEILAETREALSGPEPDLSGLAEAGYSARERFEARHGARRESVSPIKISSRPLLRLQPGTKGWIRHLEHAESLGARIEIF</sequence>
<dbReference type="InterPro" id="IPR046826">
    <property type="entry name" value="PDH_N"/>
</dbReference>
<feature type="domain" description="Prephenate/arogenate dehydrogenase" evidence="3">
    <location>
        <begin position="8"/>
        <end position="298"/>
    </location>
</feature>
<dbReference type="InterPro" id="IPR046825">
    <property type="entry name" value="PDH_C"/>
</dbReference>
<dbReference type="InterPro" id="IPR008927">
    <property type="entry name" value="6-PGluconate_DH-like_C_sf"/>
</dbReference>
<dbReference type="Pfam" id="PF02153">
    <property type="entry name" value="PDH_N"/>
    <property type="match status" value="1"/>
</dbReference>
<keyword evidence="5" id="KW-1185">Reference proteome</keyword>